<proteinExistence type="predicted"/>
<keyword evidence="3" id="KW-1185">Reference proteome</keyword>
<dbReference type="AlphaFoldDB" id="A0A8J2LA97"/>
<evidence type="ECO:0000313" key="3">
    <source>
        <dbReference type="Proteomes" id="UP000708208"/>
    </source>
</evidence>
<feature type="chain" id="PRO_5035188236" evidence="1">
    <location>
        <begin position="24"/>
        <end position="209"/>
    </location>
</feature>
<keyword evidence="1" id="KW-0732">Signal</keyword>
<dbReference type="OrthoDB" id="1434354at2759"/>
<organism evidence="2 3">
    <name type="scientific">Allacma fusca</name>
    <dbReference type="NCBI Taxonomy" id="39272"/>
    <lineage>
        <taxon>Eukaryota</taxon>
        <taxon>Metazoa</taxon>
        <taxon>Ecdysozoa</taxon>
        <taxon>Arthropoda</taxon>
        <taxon>Hexapoda</taxon>
        <taxon>Collembola</taxon>
        <taxon>Symphypleona</taxon>
        <taxon>Sminthuridae</taxon>
        <taxon>Allacma</taxon>
    </lineage>
</organism>
<reference evidence="2" key="1">
    <citation type="submission" date="2021-06" db="EMBL/GenBank/DDBJ databases">
        <authorList>
            <person name="Hodson N. C."/>
            <person name="Mongue J. A."/>
            <person name="Jaron S. K."/>
        </authorList>
    </citation>
    <scope>NUCLEOTIDE SEQUENCE</scope>
</reference>
<comment type="caution">
    <text evidence="2">The sequence shown here is derived from an EMBL/GenBank/DDBJ whole genome shotgun (WGS) entry which is preliminary data.</text>
</comment>
<feature type="signal peptide" evidence="1">
    <location>
        <begin position="1"/>
        <end position="23"/>
    </location>
</feature>
<name>A0A8J2LA97_9HEXA</name>
<protein>
    <submittedName>
        <fullName evidence="2">Uncharacterized protein</fullName>
    </submittedName>
</protein>
<sequence>MRIFLITCVLLLQVICFHPGVSTAESKIDNEKEQNAVLERWKAPKEITEKFPYYVSGFDIEGRPVFIMEIGKWPIRYTVEKGGEDLKNLDMHMEQFFHRVVVGPRAFFNDSEIGAPDTAAILDWEGFSLIQLVHAPTLQYILRHFAGFQRIQDSFAYGYYVNVNAEPRKVPGSRNCTGQLARISFRPGMGALLPINSNPWLLMDNYHKF</sequence>
<dbReference type="Proteomes" id="UP000708208">
    <property type="component" value="Unassembled WGS sequence"/>
</dbReference>
<accession>A0A8J2LA97</accession>
<dbReference type="EMBL" id="CAJVCH010550253">
    <property type="protein sequence ID" value="CAG7829134.1"/>
    <property type="molecule type" value="Genomic_DNA"/>
</dbReference>
<gene>
    <name evidence="2" type="ORF">AFUS01_LOCUS39011</name>
</gene>
<evidence type="ECO:0000313" key="2">
    <source>
        <dbReference type="EMBL" id="CAG7829134.1"/>
    </source>
</evidence>
<evidence type="ECO:0000256" key="1">
    <source>
        <dbReference type="SAM" id="SignalP"/>
    </source>
</evidence>